<protein>
    <recommendedName>
        <fullName evidence="7">Alpha-keto acid-binding periplasmic protein TakP</fullName>
    </recommendedName>
</protein>
<dbReference type="PIRSF" id="PIRSF039026">
    <property type="entry name" value="SiaP"/>
    <property type="match status" value="1"/>
</dbReference>
<feature type="binding site" evidence="2">
    <location>
        <position position="203"/>
    </location>
    <ligand>
        <name>substrate</name>
    </ligand>
</feature>
<evidence type="ECO:0000256" key="3">
    <source>
        <dbReference type="SAM" id="MobiDB-lite"/>
    </source>
</evidence>
<evidence type="ECO:0000256" key="2">
    <source>
        <dbReference type="PIRSR" id="PIRSR039026-2"/>
    </source>
</evidence>
<feature type="signal peptide" evidence="4">
    <location>
        <begin position="1"/>
        <end position="23"/>
    </location>
</feature>
<feature type="region of interest" description="Disordered" evidence="3">
    <location>
        <begin position="28"/>
        <end position="64"/>
    </location>
</feature>
<keyword evidence="1 4" id="KW-0732">Signal</keyword>
<dbReference type="InterPro" id="IPR026289">
    <property type="entry name" value="SBP_TakP-like"/>
</dbReference>
<evidence type="ECO:0000313" key="5">
    <source>
        <dbReference type="EMBL" id="CAB3911560.1"/>
    </source>
</evidence>
<accession>A0A6S7EGG0</accession>
<proteinExistence type="predicted"/>
<dbReference type="Gene3D" id="3.40.190.170">
    <property type="entry name" value="Bacterial extracellular solute-binding protein, family 7"/>
    <property type="match status" value="1"/>
</dbReference>
<dbReference type="PANTHER" id="PTHR33376">
    <property type="match status" value="1"/>
</dbReference>
<dbReference type="AlphaFoldDB" id="A0A6S7EGG0"/>
<dbReference type="GO" id="GO:0046872">
    <property type="term" value="F:metal ion binding"/>
    <property type="evidence" value="ECO:0007669"/>
    <property type="project" value="UniProtKB-KW"/>
</dbReference>
<dbReference type="RefSeq" id="WP_175209432.1">
    <property type="nucleotide sequence ID" value="NZ_CADILG010000044.1"/>
</dbReference>
<name>A0A6S7EGG0_9BURK</name>
<dbReference type="PANTHER" id="PTHR33376:SF5">
    <property type="entry name" value="EXTRACYTOPLASMIC SOLUTE RECEPTOR PROTEIN"/>
    <property type="match status" value="1"/>
</dbReference>
<dbReference type="InterPro" id="IPR018389">
    <property type="entry name" value="DctP_fam"/>
</dbReference>
<gene>
    <name evidence="5" type="ORF">LMG26858_04763</name>
</gene>
<dbReference type="SUPFAM" id="SSF53850">
    <property type="entry name" value="Periplasmic binding protein-like II"/>
    <property type="match status" value="1"/>
</dbReference>
<dbReference type="GO" id="GO:0055085">
    <property type="term" value="P:transmembrane transport"/>
    <property type="evidence" value="ECO:0007669"/>
    <property type="project" value="InterPro"/>
</dbReference>
<dbReference type="GO" id="GO:0031317">
    <property type="term" value="C:tripartite ATP-independent periplasmic transporter complex"/>
    <property type="evidence" value="ECO:0007669"/>
    <property type="project" value="InterPro"/>
</dbReference>
<evidence type="ECO:0000313" key="6">
    <source>
        <dbReference type="Proteomes" id="UP000494117"/>
    </source>
</evidence>
<dbReference type="Pfam" id="PF03480">
    <property type="entry name" value="DctP"/>
    <property type="match status" value="1"/>
</dbReference>
<sequence>MQRRAFLKQTALGGAVLVAPAFAQETPAVGQGGEPAVPPETPVAPLEAPAAVPPSPAVAPEQPAAAPEAPAVVTAPPKIAWRLASSFPNESPTLFAGAEDVARYVNEVTDGRFSIEIFPAGDLVQPGQVLEAVQHRVVDCGHTASTRYFDIDPALCFDAGVPFGLNTRQMNAWMTQGEGLALTRVLFDKYNILNFPCGYTGAQMGGWFRGEIKTVDDLRGLKVKAGGFARHVLARMGAMPVEVPVAETYAALEQGTVDAVAWIGPYDDENLALYKVARNYYFPGWWAGTLQLSLYVNQDAHDELPKPYQSALALACRMATVNMIAKYDAGNPDALRRLVSRGAQLKAFPKPVLQASYEASLAAYNEMSAKDPMFQKLYESMAAFRDKETPWFRLAEGSFDNLVATLGQPAG</sequence>
<organism evidence="5 6">
    <name type="scientific">Achromobacter anxifer</name>
    <dbReference type="NCBI Taxonomy" id="1287737"/>
    <lineage>
        <taxon>Bacteria</taxon>
        <taxon>Pseudomonadati</taxon>
        <taxon>Pseudomonadota</taxon>
        <taxon>Betaproteobacteria</taxon>
        <taxon>Burkholderiales</taxon>
        <taxon>Alcaligenaceae</taxon>
        <taxon>Achromobacter</taxon>
    </lineage>
</organism>
<dbReference type="InterPro" id="IPR038404">
    <property type="entry name" value="TRAP_DctP_sf"/>
</dbReference>
<dbReference type="Gene3D" id="3.40.190.10">
    <property type="entry name" value="Periplasmic binding protein-like II"/>
    <property type="match status" value="1"/>
</dbReference>
<keyword evidence="2" id="KW-0479">Metal-binding</keyword>
<feature type="chain" id="PRO_5028924145" description="Alpha-keto acid-binding periplasmic protein TakP" evidence="4">
    <location>
        <begin position="24"/>
        <end position="411"/>
    </location>
</feature>
<evidence type="ECO:0000256" key="1">
    <source>
        <dbReference type="ARBA" id="ARBA00022729"/>
    </source>
</evidence>
<dbReference type="Proteomes" id="UP000494117">
    <property type="component" value="Unassembled WGS sequence"/>
</dbReference>
<keyword evidence="6" id="KW-1185">Reference proteome</keyword>
<evidence type="ECO:0000256" key="4">
    <source>
        <dbReference type="SAM" id="SignalP"/>
    </source>
</evidence>
<dbReference type="EMBL" id="CADILG010000044">
    <property type="protein sequence ID" value="CAB3911560.1"/>
    <property type="molecule type" value="Genomic_DNA"/>
</dbReference>
<reference evidence="5 6" key="1">
    <citation type="submission" date="2020-04" db="EMBL/GenBank/DDBJ databases">
        <authorList>
            <person name="De Canck E."/>
        </authorList>
    </citation>
    <scope>NUCLEOTIDE SEQUENCE [LARGE SCALE GENOMIC DNA]</scope>
    <source>
        <strain evidence="5 6">LMG 26858</strain>
    </source>
</reference>
<feature type="binding site" evidence="2">
    <location>
        <position position="262"/>
    </location>
    <ligand>
        <name>Na(+)</name>
        <dbReference type="ChEBI" id="CHEBI:29101"/>
    </ligand>
</feature>
<evidence type="ECO:0008006" key="7">
    <source>
        <dbReference type="Google" id="ProtNLM"/>
    </source>
</evidence>